<organism evidence="3 4">
    <name type="scientific">Chlamydomonas incerta</name>
    <dbReference type="NCBI Taxonomy" id="51695"/>
    <lineage>
        <taxon>Eukaryota</taxon>
        <taxon>Viridiplantae</taxon>
        <taxon>Chlorophyta</taxon>
        <taxon>core chlorophytes</taxon>
        <taxon>Chlorophyceae</taxon>
        <taxon>CS clade</taxon>
        <taxon>Chlamydomonadales</taxon>
        <taxon>Chlamydomonadaceae</taxon>
        <taxon>Chlamydomonas</taxon>
    </lineage>
</organism>
<evidence type="ECO:0000313" key="3">
    <source>
        <dbReference type="EMBL" id="KAG2432575.1"/>
    </source>
</evidence>
<dbReference type="Gene3D" id="2.30.180.10">
    <property type="entry name" value="FAS1 domain"/>
    <property type="match status" value="2"/>
</dbReference>
<accession>A0A835T6J2</accession>
<gene>
    <name evidence="3" type="ORF">HXX76_008919</name>
</gene>
<evidence type="ECO:0000256" key="1">
    <source>
        <dbReference type="SAM" id="MobiDB-lite"/>
    </source>
</evidence>
<evidence type="ECO:0000313" key="4">
    <source>
        <dbReference type="Proteomes" id="UP000650467"/>
    </source>
</evidence>
<dbReference type="AlphaFoldDB" id="A0A835T6J2"/>
<feature type="region of interest" description="Disordered" evidence="1">
    <location>
        <begin position="1"/>
        <end position="22"/>
    </location>
</feature>
<dbReference type="InterPro" id="IPR000782">
    <property type="entry name" value="FAS1_domain"/>
</dbReference>
<feature type="domain" description="FAS1" evidence="2">
    <location>
        <begin position="176"/>
        <end position="336"/>
    </location>
</feature>
<sequence length="341" mass="36878">MVTRPPPSPPLPPRPPPPPPTAYPGGLQQYLGLSPELTILNTLMGCTNLTTQMQGLLNTGHHFTFLAPTDLAFYNFIMALDIHDNWRDVLCGAGQVAQTTQLLLAHFLSGVTYSSTITLNNATASLYPYAFYTSFQVQLLNLGGVMTVNQQMPITTQTFVPGEYDNAINGTAAVAHMITAQYLSSNPELSILNTLMGCTNSTTYLQGQLDGGAHYTLMAPTNPAFYNLMIALDIHDNWRDVMCNTTNGQVAQTTQLLLAHFLSGVTYSSTITLNNATANLYPYAFYPGLQIQMQDLGGVYVVKQLKPVTAQTFVAYEYNAGINGTAAVAHMISAVLAVPVP</sequence>
<dbReference type="Pfam" id="PF02469">
    <property type="entry name" value="Fasciclin"/>
    <property type="match status" value="2"/>
</dbReference>
<name>A0A835T6J2_CHLIN</name>
<dbReference type="SUPFAM" id="SSF82153">
    <property type="entry name" value="FAS1 domain"/>
    <property type="match status" value="2"/>
</dbReference>
<dbReference type="EMBL" id="JAEHOC010000021">
    <property type="protein sequence ID" value="KAG2432575.1"/>
    <property type="molecule type" value="Genomic_DNA"/>
</dbReference>
<dbReference type="PANTHER" id="PTHR10900">
    <property type="entry name" value="PERIOSTIN-RELATED"/>
    <property type="match status" value="1"/>
</dbReference>
<keyword evidence="4" id="KW-1185">Reference proteome</keyword>
<comment type="caution">
    <text evidence="3">The sequence shown here is derived from an EMBL/GenBank/DDBJ whole genome shotgun (WGS) entry which is preliminary data.</text>
</comment>
<dbReference type="PANTHER" id="PTHR10900:SF77">
    <property type="entry name" value="FI19380P1"/>
    <property type="match status" value="1"/>
</dbReference>
<protein>
    <recommendedName>
        <fullName evidence="2">FAS1 domain-containing protein</fullName>
    </recommendedName>
</protein>
<proteinExistence type="predicted"/>
<dbReference type="InterPro" id="IPR036378">
    <property type="entry name" value="FAS1_dom_sf"/>
</dbReference>
<reference evidence="3" key="1">
    <citation type="journal article" date="2020" name="bioRxiv">
        <title>Comparative genomics of Chlamydomonas.</title>
        <authorList>
            <person name="Craig R.J."/>
            <person name="Hasan A.R."/>
            <person name="Ness R.W."/>
            <person name="Keightley P.D."/>
        </authorList>
    </citation>
    <scope>NUCLEOTIDE SEQUENCE</scope>
    <source>
        <strain evidence="3">SAG 7.73</strain>
    </source>
</reference>
<dbReference type="PROSITE" id="PS50213">
    <property type="entry name" value="FAS1"/>
    <property type="match status" value="1"/>
</dbReference>
<dbReference type="Proteomes" id="UP000650467">
    <property type="component" value="Unassembled WGS sequence"/>
</dbReference>
<evidence type="ECO:0000259" key="2">
    <source>
        <dbReference type="PROSITE" id="PS50213"/>
    </source>
</evidence>
<dbReference type="InterPro" id="IPR050904">
    <property type="entry name" value="Adhesion/Biosynth-related"/>
</dbReference>